<evidence type="ECO:0000256" key="5">
    <source>
        <dbReference type="HAMAP-Rule" id="MF_00416"/>
    </source>
</evidence>
<feature type="region of interest" description="Disordered" evidence="6">
    <location>
        <begin position="21"/>
        <end position="54"/>
    </location>
</feature>
<keyword evidence="3 5" id="KW-0732">Signal</keyword>
<dbReference type="GO" id="GO:0030288">
    <property type="term" value="C:outer membrane-bounded periplasmic space"/>
    <property type="evidence" value="ECO:0007669"/>
    <property type="project" value="InterPro"/>
</dbReference>
<evidence type="ECO:0000256" key="1">
    <source>
        <dbReference type="ARBA" id="ARBA00002591"/>
    </source>
</evidence>
<protein>
    <recommendedName>
        <fullName evidence="5">Flagellar P-ring protein</fullName>
    </recommendedName>
    <alternativeName>
        <fullName evidence="5">Basal body P-ring protein</fullName>
    </alternativeName>
</protein>
<proteinExistence type="inferred from homology"/>
<dbReference type="GO" id="GO:0009428">
    <property type="term" value="C:bacterial-type flagellum basal body, distal rod, P ring"/>
    <property type="evidence" value="ECO:0007669"/>
    <property type="project" value="InterPro"/>
</dbReference>
<reference evidence="8" key="1">
    <citation type="submission" date="2017-09" db="EMBL/GenBank/DDBJ databases">
        <title>Metaegenomics of thermophilic ammonia-oxidizing enrichment culture.</title>
        <authorList>
            <person name="Kato S."/>
            <person name="Suzuki K."/>
        </authorList>
    </citation>
    <scope>NUCLEOTIDE SEQUENCE [LARGE SCALE GENOMIC DNA]</scope>
</reference>
<accession>A0A2H5XCV9</accession>
<dbReference type="PANTHER" id="PTHR30381:SF0">
    <property type="entry name" value="FLAGELLAR P-RING PROTEIN"/>
    <property type="match status" value="1"/>
</dbReference>
<keyword evidence="7" id="KW-0966">Cell projection</keyword>
<gene>
    <name evidence="5 7" type="primary">flgI</name>
    <name evidence="7" type="ORF">HRbin17_01543</name>
</gene>
<dbReference type="PANTHER" id="PTHR30381">
    <property type="entry name" value="FLAGELLAR P-RING PERIPLASMIC PROTEIN FLGI"/>
    <property type="match status" value="1"/>
</dbReference>
<dbReference type="GO" id="GO:0005198">
    <property type="term" value="F:structural molecule activity"/>
    <property type="evidence" value="ECO:0007669"/>
    <property type="project" value="InterPro"/>
</dbReference>
<dbReference type="PRINTS" id="PR01010">
    <property type="entry name" value="FLGPRINGFLGI"/>
</dbReference>
<dbReference type="InterPro" id="IPR001782">
    <property type="entry name" value="Flag_FlgI"/>
</dbReference>
<feature type="chain" id="PRO_5014202458" description="Flagellar P-ring protein" evidence="5">
    <location>
        <begin position="20"/>
        <end position="402"/>
    </location>
</feature>
<evidence type="ECO:0000313" key="7">
    <source>
        <dbReference type="EMBL" id="GBC99022.1"/>
    </source>
</evidence>
<comment type="function">
    <text evidence="1 5">Assembles around the rod to form the L-ring and probably protects the motor/basal body from shearing forces during rotation.</text>
</comment>
<organism evidence="7 8">
    <name type="scientific">Candidatus Fervidibacter japonicus</name>
    <dbReference type="NCBI Taxonomy" id="2035412"/>
    <lineage>
        <taxon>Bacteria</taxon>
        <taxon>Candidatus Fervidibacterota</taxon>
        <taxon>Candidatus Fervidibacter</taxon>
    </lineage>
</organism>
<dbReference type="NCBIfam" id="NF003676">
    <property type="entry name" value="PRK05303.1"/>
    <property type="match status" value="1"/>
</dbReference>
<keyword evidence="7" id="KW-0282">Flagellum</keyword>
<name>A0A2H5XCV9_9BACT</name>
<dbReference type="HAMAP" id="MF_00416">
    <property type="entry name" value="FlgI"/>
    <property type="match status" value="1"/>
</dbReference>
<dbReference type="Pfam" id="PF02119">
    <property type="entry name" value="FlgI"/>
    <property type="match status" value="1"/>
</dbReference>
<dbReference type="EMBL" id="BEHT01000019">
    <property type="protein sequence ID" value="GBC99022.1"/>
    <property type="molecule type" value="Genomic_DNA"/>
</dbReference>
<keyword evidence="4 5" id="KW-0975">Bacterial flagellum</keyword>
<comment type="subcellular location">
    <subcellularLocation>
        <location evidence="2 5">Bacterial flagellum basal body</location>
    </subcellularLocation>
</comment>
<feature type="signal peptide" evidence="5">
    <location>
        <begin position="1"/>
        <end position="19"/>
    </location>
</feature>
<dbReference type="AlphaFoldDB" id="A0A2H5XCV9"/>
<comment type="similarity">
    <text evidence="5">Belongs to the FlgI family.</text>
</comment>
<evidence type="ECO:0000256" key="6">
    <source>
        <dbReference type="SAM" id="MobiDB-lite"/>
    </source>
</evidence>
<comment type="subunit">
    <text evidence="5">The basal body constitutes a major portion of the flagellar organelle and consists of four rings (L,P,S, and M) mounted on a central rod.</text>
</comment>
<feature type="compositionally biased region" description="Pro residues" evidence="6">
    <location>
        <begin position="29"/>
        <end position="49"/>
    </location>
</feature>
<comment type="caution">
    <text evidence="7">The sequence shown here is derived from an EMBL/GenBank/DDBJ whole genome shotgun (WGS) entry which is preliminary data.</text>
</comment>
<evidence type="ECO:0000256" key="3">
    <source>
        <dbReference type="ARBA" id="ARBA00022729"/>
    </source>
</evidence>
<sequence length="402" mass="41864" precursor="true">MRWQIGVMLALVLNGVGFAQTPPSGGSPSPTPVPSTKPANPQTPAPPSPVARSASPMEVRLKDIATVHWGLEVPLVGYGLVVGLDGTGDSRQVAFTVQSIANMLRRFGVNVDPTRLQLRNVAAVMVTATLPPFAKVGDRLDVLVSAIGDARSLHGGVLLQTPLQAADGEVYAVAQGPISIGGFNVQAGGAAVQKNHPTAGRVVNGAAVVRSFAPSGSVYASELEVRLIAPDATNAAKIAQALNERFGKAIAEAVSPAAVRVRVPDEFAGKIPDFVAQVEQTLVQPDMRAKVVINERTGTVVMGGNVRILPVVVAHGALRVEIQPEVTVAQPPPFSPGTTVVVPTARIRAEEQRAQVAILQSGATVQDLVQALQALRVTPRDLIAILQALKQSGALLADVEVQ</sequence>
<dbReference type="Proteomes" id="UP000236173">
    <property type="component" value="Unassembled WGS sequence"/>
</dbReference>
<evidence type="ECO:0000313" key="8">
    <source>
        <dbReference type="Proteomes" id="UP000236173"/>
    </source>
</evidence>
<evidence type="ECO:0000256" key="4">
    <source>
        <dbReference type="ARBA" id="ARBA00023143"/>
    </source>
</evidence>
<evidence type="ECO:0000256" key="2">
    <source>
        <dbReference type="ARBA" id="ARBA00004117"/>
    </source>
</evidence>
<dbReference type="GO" id="GO:0071973">
    <property type="term" value="P:bacterial-type flagellum-dependent cell motility"/>
    <property type="evidence" value="ECO:0007669"/>
    <property type="project" value="InterPro"/>
</dbReference>
<keyword evidence="7" id="KW-0969">Cilium</keyword>